<evidence type="ECO:0008006" key="3">
    <source>
        <dbReference type="Google" id="ProtNLM"/>
    </source>
</evidence>
<dbReference type="EMBL" id="QGGR01000003">
    <property type="protein sequence ID" value="PWK50199.1"/>
    <property type="molecule type" value="Genomic_DNA"/>
</dbReference>
<proteinExistence type="predicted"/>
<gene>
    <name evidence="1" type="ORF">BC793_10380</name>
</gene>
<keyword evidence="2" id="KW-1185">Reference proteome</keyword>
<name>A0A316FNQ3_9ACTN</name>
<dbReference type="AlphaFoldDB" id="A0A316FNQ3"/>
<evidence type="ECO:0000313" key="2">
    <source>
        <dbReference type="Proteomes" id="UP000245697"/>
    </source>
</evidence>
<dbReference type="Proteomes" id="UP000245697">
    <property type="component" value="Unassembled WGS sequence"/>
</dbReference>
<accession>A0A316FNQ3</accession>
<reference evidence="1 2" key="1">
    <citation type="submission" date="2018-05" db="EMBL/GenBank/DDBJ databases">
        <title>Genomic Encyclopedia of Archaeal and Bacterial Type Strains, Phase II (KMG-II): from individual species to whole genera.</title>
        <authorList>
            <person name="Goeker M."/>
        </authorList>
    </citation>
    <scope>NUCLEOTIDE SEQUENCE [LARGE SCALE GENOMIC DNA]</scope>
    <source>
        <strain evidence="1 2">DSM 45184</strain>
    </source>
</reference>
<comment type="caution">
    <text evidence="1">The sequence shown here is derived from an EMBL/GenBank/DDBJ whole genome shotgun (WGS) entry which is preliminary data.</text>
</comment>
<protein>
    <recommendedName>
        <fullName evidence="3">Nucleotidyltransferase-like protein</fullName>
    </recommendedName>
</protein>
<organism evidence="1 2">
    <name type="scientific">Actinoplanes xinjiangensis</name>
    <dbReference type="NCBI Taxonomy" id="512350"/>
    <lineage>
        <taxon>Bacteria</taxon>
        <taxon>Bacillati</taxon>
        <taxon>Actinomycetota</taxon>
        <taxon>Actinomycetes</taxon>
        <taxon>Micromonosporales</taxon>
        <taxon>Micromonosporaceae</taxon>
        <taxon>Actinoplanes</taxon>
    </lineage>
</organism>
<evidence type="ECO:0000313" key="1">
    <source>
        <dbReference type="EMBL" id="PWK50199.1"/>
    </source>
</evidence>
<sequence length="193" mass="21384">MVGNVVGKGSRMASPEDLQAEARSVLALLEPLGPLTPTGSFVSGLMVWRDLDVMLTGGPEFGPAEVVALLGRAMAIPGLTGFEYRDERGDRSPTGKPRDERHHLVLTVGEWRVDLSIWLHDDHADVSRWHRELAGRLTAEERQAILGIKSVWHRRPEYPDEVGGYDICTAVLEHGVRTAVEFGVWLRTGRNND</sequence>